<dbReference type="Gene3D" id="3.40.50.1970">
    <property type="match status" value="1"/>
</dbReference>
<keyword evidence="10 19" id="KW-0963">Cytoplasm</keyword>
<dbReference type="AlphaFoldDB" id="A0A0F0CVC0"/>
<feature type="binding site" evidence="19">
    <location>
        <position position="267"/>
    </location>
    <ligand>
        <name>Zn(2+)</name>
        <dbReference type="ChEBI" id="CHEBI:29105"/>
    </ligand>
</feature>
<dbReference type="CDD" id="cd08195">
    <property type="entry name" value="DHQS"/>
    <property type="match status" value="1"/>
</dbReference>
<dbReference type="InterPro" id="IPR030960">
    <property type="entry name" value="DHQS/DOIS_N"/>
</dbReference>
<dbReference type="InterPro" id="IPR056179">
    <property type="entry name" value="DHQS_C"/>
</dbReference>
<comment type="subcellular location">
    <subcellularLocation>
        <location evidence="5 19">Cytoplasm</location>
    </subcellularLocation>
</comment>
<comment type="pathway">
    <text evidence="6 19">Metabolic intermediate biosynthesis; chorismate biosynthesis; chorismate from D-erythrose 4-phosphate and phosphoenolpyruvate: step 2/7.</text>
</comment>
<proteinExistence type="inferred from homology"/>
<evidence type="ECO:0000256" key="12">
    <source>
        <dbReference type="ARBA" id="ARBA00022723"/>
    </source>
</evidence>
<feature type="binding site" evidence="19">
    <location>
        <position position="143"/>
    </location>
    <ligand>
        <name>NAD(+)</name>
        <dbReference type="ChEBI" id="CHEBI:57540"/>
    </ligand>
</feature>
<keyword evidence="17 19" id="KW-0456">Lyase</keyword>
<dbReference type="GO" id="GO:0046872">
    <property type="term" value="F:metal ion binding"/>
    <property type="evidence" value="ECO:0007669"/>
    <property type="project" value="UniProtKB-KW"/>
</dbReference>
<evidence type="ECO:0000256" key="17">
    <source>
        <dbReference type="ARBA" id="ARBA00023239"/>
    </source>
</evidence>
<dbReference type="InterPro" id="IPR050071">
    <property type="entry name" value="Dehydroquinate_synthase"/>
</dbReference>
<dbReference type="GO" id="GO:0008652">
    <property type="term" value="P:amino acid biosynthetic process"/>
    <property type="evidence" value="ECO:0007669"/>
    <property type="project" value="UniProtKB-KW"/>
</dbReference>
<dbReference type="GO" id="GO:0009423">
    <property type="term" value="P:chorismate biosynthetic process"/>
    <property type="evidence" value="ECO:0007669"/>
    <property type="project" value="UniProtKB-UniRule"/>
</dbReference>
<evidence type="ECO:0000256" key="8">
    <source>
        <dbReference type="ARBA" id="ARBA00013031"/>
    </source>
</evidence>
<evidence type="ECO:0000256" key="1">
    <source>
        <dbReference type="ARBA" id="ARBA00001393"/>
    </source>
</evidence>
<comment type="similarity">
    <text evidence="7 19">Belongs to the sugar phosphate cyclases superfamily. Dehydroquinate synthase family.</text>
</comment>
<dbReference type="SUPFAM" id="SSF56796">
    <property type="entry name" value="Dehydroquinate synthase-like"/>
    <property type="match status" value="1"/>
</dbReference>
<dbReference type="InterPro" id="IPR016037">
    <property type="entry name" value="DHQ_synth_AroB"/>
</dbReference>
<dbReference type="UniPathway" id="UPA00053">
    <property type="reaction ID" value="UER00085"/>
</dbReference>
<evidence type="ECO:0000313" key="23">
    <source>
        <dbReference type="Proteomes" id="UP000033428"/>
    </source>
</evidence>
<dbReference type="PANTHER" id="PTHR43622">
    <property type="entry name" value="3-DEHYDROQUINATE SYNTHASE"/>
    <property type="match status" value="1"/>
</dbReference>
<dbReference type="Pfam" id="PF24621">
    <property type="entry name" value="DHQS_C"/>
    <property type="match status" value="1"/>
</dbReference>
<dbReference type="PANTHER" id="PTHR43622:SF7">
    <property type="entry name" value="3-DEHYDROQUINATE SYNTHASE, CHLOROPLASTIC"/>
    <property type="match status" value="1"/>
</dbReference>
<dbReference type="PIRSF" id="PIRSF001455">
    <property type="entry name" value="DHQ_synth"/>
    <property type="match status" value="1"/>
</dbReference>
<evidence type="ECO:0000256" key="9">
    <source>
        <dbReference type="ARBA" id="ARBA00017684"/>
    </source>
</evidence>
<comment type="cofactor">
    <cofactor evidence="2 19">
        <name>NAD(+)</name>
        <dbReference type="ChEBI" id="CHEBI:57540"/>
    </cofactor>
</comment>
<feature type="binding site" evidence="19">
    <location>
        <position position="249"/>
    </location>
    <ligand>
        <name>Zn(2+)</name>
        <dbReference type="ChEBI" id="CHEBI:29105"/>
    </ligand>
</feature>
<dbReference type="Pfam" id="PF01761">
    <property type="entry name" value="DHQ_synthase"/>
    <property type="match status" value="1"/>
</dbReference>
<comment type="cofactor">
    <cofactor evidence="19">
        <name>Co(2+)</name>
        <dbReference type="ChEBI" id="CHEBI:48828"/>
    </cofactor>
    <cofactor evidence="19">
        <name>Zn(2+)</name>
        <dbReference type="ChEBI" id="CHEBI:29105"/>
    </cofactor>
    <text evidence="19">Binds 1 divalent metal cation per subunit. Can use either Co(2+) or Zn(2+).</text>
</comment>
<dbReference type="GO" id="GO:0003856">
    <property type="term" value="F:3-dehydroquinate synthase activity"/>
    <property type="evidence" value="ECO:0007669"/>
    <property type="project" value="UniProtKB-UniRule"/>
</dbReference>
<evidence type="ECO:0000256" key="13">
    <source>
        <dbReference type="ARBA" id="ARBA00022741"/>
    </source>
</evidence>
<feature type="binding site" evidence="19">
    <location>
        <begin position="130"/>
        <end position="131"/>
    </location>
    <ligand>
        <name>NAD(+)</name>
        <dbReference type="ChEBI" id="CHEBI:57540"/>
    </ligand>
</feature>
<reference evidence="22 23" key="1">
    <citation type="submission" date="2015-02" db="EMBL/GenBank/DDBJ databases">
        <title>Single-cell genomics of uncultivated deep-branching MTB reveals a conserved set of magnetosome genes.</title>
        <authorList>
            <person name="Kolinko S."/>
            <person name="Richter M."/>
            <person name="Glockner F.O."/>
            <person name="Brachmann A."/>
            <person name="Schuler D."/>
        </authorList>
    </citation>
    <scope>NUCLEOTIDE SEQUENCE [LARGE SCALE GENOMIC DNA]</scope>
    <source>
        <strain evidence="22">SKK-01</strain>
    </source>
</reference>
<evidence type="ECO:0000256" key="16">
    <source>
        <dbReference type="ARBA" id="ARBA00023141"/>
    </source>
</evidence>
<evidence type="ECO:0000313" key="22">
    <source>
        <dbReference type="EMBL" id="KJJ85375.1"/>
    </source>
</evidence>
<feature type="binding site" evidence="19">
    <location>
        <position position="152"/>
    </location>
    <ligand>
        <name>NAD(+)</name>
        <dbReference type="ChEBI" id="CHEBI:57540"/>
    </ligand>
</feature>
<feature type="binding site" evidence="19">
    <location>
        <position position="185"/>
    </location>
    <ligand>
        <name>Zn(2+)</name>
        <dbReference type="ChEBI" id="CHEBI:29105"/>
    </ligand>
</feature>
<keyword evidence="16 19" id="KW-0057">Aromatic amino acid biosynthesis</keyword>
<name>A0A0F0CVC0_9BACT</name>
<evidence type="ECO:0000256" key="2">
    <source>
        <dbReference type="ARBA" id="ARBA00001911"/>
    </source>
</evidence>
<comment type="caution">
    <text evidence="22">The sequence shown here is derived from an EMBL/GenBank/DDBJ whole genome shotgun (WGS) entry which is preliminary data.</text>
</comment>
<dbReference type="Gene3D" id="1.20.1090.10">
    <property type="entry name" value="Dehydroquinate synthase-like - alpha domain"/>
    <property type="match status" value="1"/>
</dbReference>
<feature type="binding site" evidence="19">
    <location>
        <begin position="170"/>
        <end position="173"/>
    </location>
    <ligand>
        <name>NAD(+)</name>
        <dbReference type="ChEBI" id="CHEBI:57540"/>
    </ligand>
</feature>
<evidence type="ECO:0000256" key="19">
    <source>
        <dbReference type="HAMAP-Rule" id="MF_00110"/>
    </source>
</evidence>
<gene>
    <name evidence="19" type="primary">aroB</name>
    <name evidence="22" type="ORF">OMAG_000760</name>
</gene>
<evidence type="ECO:0000256" key="15">
    <source>
        <dbReference type="ARBA" id="ARBA00023027"/>
    </source>
</evidence>
<comment type="caution">
    <text evidence="19">Lacks conserved residue(s) required for the propagation of feature annotation.</text>
</comment>
<keyword evidence="15 19" id="KW-0520">NAD</keyword>
<evidence type="ECO:0000256" key="14">
    <source>
        <dbReference type="ARBA" id="ARBA00022833"/>
    </source>
</evidence>
<comment type="catalytic activity">
    <reaction evidence="1 19">
        <text>7-phospho-2-dehydro-3-deoxy-D-arabino-heptonate = 3-dehydroquinate + phosphate</text>
        <dbReference type="Rhea" id="RHEA:21968"/>
        <dbReference type="ChEBI" id="CHEBI:32364"/>
        <dbReference type="ChEBI" id="CHEBI:43474"/>
        <dbReference type="ChEBI" id="CHEBI:58394"/>
        <dbReference type="EC" id="4.2.3.4"/>
    </reaction>
</comment>
<dbReference type="EMBL" id="JYNY01000172">
    <property type="protein sequence ID" value="KJJ85375.1"/>
    <property type="molecule type" value="Genomic_DNA"/>
</dbReference>
<feature type="domain" description="3-dehydroquinate synthase N-terminal" evidence="20">
    <location>
        <begin position="68"/>
        <end position="180"/>
    </location>
</feature>
<dbReference type="Proteomes" id="UP000033428">
    <property type="component" value="Unassembled WGS sequence"/>
</dbReference>
<evidence type="ECO:0000256" key="7">
    <source>
        <dbReference type="ARBA" id="ARBA00005412"/>
    </source>
</evidence>
<feature type="domain" description="3-dehydroquinate synthase C-terminal" evidence="21">
    <location>
        <begin position="182"/>
        <end position="326"/>
    </location>
</feature>
<evidence type="ECO:0000256" key="3">
    <source>
        <dbReference type="ARBA" id="ARBA00001947"/>
    </source>
</evidence>
<keyword evidence="11 19" id="KW-0028">Amino-acid biosynthesis</keyword>
<keyword evidence="13 19" id="KW-0547">Nucleotide-binding</keyword>
<keyword evidence="23" id="KW-1185">Reference proteome</keyword>
<evidence type="ECO:0000259" key="21">
    <source>
        <dbReference type="Pfam" id="PF24621"/>
    </source>
</evidence>
<keyword evidence="18 19" id="KW-0170">Cobalt</keyword>
<dbReference type="NCBIfam" id="TIGR01357">
    <property type="entry name" value="aroB"/>
    <property type="match status" value="1"/>
</dbReference>
<dbReference type="FunFam" id="3.40.50.1970:FF:000007">
    <property type="entry name" value="Pentafunctional AROM polypeptide"/>
    <property type="match status" value="1"/>
</dbReference>
<organism evidence="22 23">
    <name type="scientific">Candidatus Omnitrophus magneticus</name>
    <dbReference type="NCBI Taxonomy" id="1609969"/>
    <lineage>
        <taxon>Bacteria</taxon>
        <taxon>Pseudomonadati</taxon>
        <taxon>Candidatus Omnitrophota</taxon>
        <taxon>Candidatus Omnitrophus</taxon>
    </lineage>
</organism>
<evidence type="ECO:0000259" key="20">
    <source>
        <dbReference type="Pfam" id="PF01761"/>
    </source>
</evidence>
<evidence type="ECO:0000256" key="18">
    <source>
        <dbReference type="ARBA" id="ARBA00023285"/>
    </source>
</evidence>
<keyword evidence="12 19" id="KW-0479">Metal-binding</keyword>
<evidence type="ECO:0000256" key="4">
    <source>
        <dbReference type="ARBA" id="ARBA00003485"/>
    </source>
</evidence>
<protein>
    <recommendedName>
        <fullName evidence="9 19">3-dehydroquinate synthase</fullName>
        <shortName evidence="19">DHQS</shortName>
        <ecNumber evidence="8 19">4.2.3.4</ecNumber>
    </recommendedName>
</protein>
<dbReference type="PATRIC" id="fig|1609969.3.peg.829"/>
<dbReference type="GO" id="GO:0009073">
    <property type="term" value="P:aromatic amino acid family biosynthetic process"/>
    <property type="evidence" value="ECO:0007669"/>
    <property type="project" value="UniProtKB-KW"/>
</dbReference>
<sequence>MKKIRVDLKERSYDILLGAGIIKSFPSILAERKITRPLVVIADNNFLLKNENAIKEIFREVPNKVYWIKIPGKESSKKLDMYGKIVNEISSKGIMGAPVIIALGGGVTGDLAGFIAATYRRGVPFIQIPTTLLALVDSSVGGKVGIDLEIAKNLLGSFKQPDLVIADINFLKTLPARQIRNGLAEVIKYGVIKNAELFKYLERNVDKILAVDKKALERIVYECVNIKARVVEKDELDKLDIRIILNFGHTFGHAIESASGYGTLYNHGEGVAIGMVMAAHMAVKLGEFNKNDFFRLKDLLEKYGLPTRAKNIEREKMLESYKLDKKFIQGVNRFILPEKIGKVKVVENIPVKLIMETIEEYIGK</sequence>
<accession>A0A0F0CVC0</accession>
<evidence type="ECO:0000256" key="10">
    <source>
        <dbReference type="ARBA" id="ARBA00022490"/>
    </source>
</evidence>
<comment type="function">
    <text evidence="4 19">Catalyzes the conversion of 3-deoxy-D-arabino-heptulosonate 7-phosphate (DAHP) to dehydroquinate (DHQ).</text>
</comment>
<dbReference type="InterPro" id="IPR030963">
    <property type="entry name" value="DHQ_synth_fam"/>
</dbReference>
<evidence type="ECO:0000256" key="6">
    <source>
        <dbReference type="ARBA" id="ARBA00004661"/>
    </source>
</evidence>
<dbReference type="HAMAP" id="MF_00110">
    <property type="entry name" value="DHQ_synthase"/>
    <property type="match status" value="1"/>
</dbReference>
<feature type="binding site" evidence="19">
    <location>
        <begin position="106"/>
        <end position="110"/>
    </location>
    <ligand>
        <name>NAD(+)</name>
        <dbReference type="ChEBI" id="CHEBI:57540"/>
    </ligand>
</feature>
<dbReference type="EC" id="4.2.3.4" evidence="8 19"/>
<comment type="cofactor">
    <cofactor evidence="3">
        <name>Zn(2+)</name>
        <dbReference type="ChEBI" id="CHEBI:29105"/>
    </cofactor>
</comment>
<dbReference type="GO" id="GO:0000166">
    <property type="term" value="F:nucleotide binding"/>
    <property type="evidence" value="ECO:0007669"/>
    <property type="project" value="UniProtKB-KW"/>
</dbReference>
<evidence type="ECO:0000256" key="11">
    <source>
        <dbReference type="ARBA" id="ARBA00022605"/>
    </source>
</evidence>
<keyword evidence="14 19" id="KW-0862">Zinc</keyword>
<evidence type="ECO:0000256" key="5">
    <source>
        <dbReference type="ARBA" id="ARBA00004496"/>
    </source>
</evidence>
<dbReference type="GO" id="GO:0005737">
    <property type="term" value="C:cytoplasm"/>
    <property type="evidence" value="ECO:0007669"/>
    <property type="project" value="UniProtKB-SubCell"/>
</dbReference>